<dbReference type="SUPFAM" id="SSF69318">
    <property type="entry name" value="Integrin alpha N-terminal domain"/>
    <property type="match status" value="1"/>
</dbReference>
<dbReference type="RefSeq" id="WP_203377937.1">
    <property type="nucleotide sequence ID" value="NZ_JAENHP010000006.1"/>
</dbReference>
<dbReference type="Pfam" id="PF13517">
    <property type="entry name" value="FG-GAP_3"/>
    <property type="match status" value="1"/>
</dbReference>
<feature type="chain" id="PRO_5045794714" evidence="2">
    <location>
        <begin position="27"/>
        <end position="998"/>
    </location>
</feature>
<evidence type="ECO:0000256" key="1">
    <source>
        <dbReference type="ARBA" id="ARBA00022729"/>
    </source>
</evidence>
<evidence type="ECO:0000256" key="2">
    <source>
        <dbReference type="SAM" id="SignalP"/>
    </source>
</evidence>
<comment type="caution">
    <text evidence="3">The sequence shown here is derived from an EMBL/GenBank/DDBJ whole genome shotgun (WGS) entry which is preliminary data.</text>
</comment>
<dbReference type="Gene3D" id="2.130.10.130">
    <property type="entry name" value="Integrin alpha, N-terminal"/>
    <property type="match status" value="1"/>
</dbReference>
<proteinExistence type="predicted"/>
<sequence>MKRSIAVSLGGVLVATALAVPGIARAAAAPSEVRVLPAPTIDSYISDELLFAGATGYLHRFGTPWLWTSYADRRTTVVEELAGVNATNLTPAGGDTVVLGISTPGHPVTDTTRQALDLATMTWREVPMGPSIARFRLMGDSLLSISEGSPSELEPRKRAADGSWTAVPVTGVPADATTVTIAHGDGKGALLRLGSNGGGPRYGLLDAATGKIGVLPTTTAAGWYKLSDEAVGLFTSGTAEILNREEILDGTATAPDPIEVSTINSGHVGLAGEDLILATTSINSTGKLPVLRYAAGRTTPTEVVAQGGETLLQGADGVLLTGGTGTSDWSVRKATADGQSVVLPLTAMTSAGVSISTGVVRHTTALIRPGVSPLFRQYATQLGVGAPGTGSAVADGPLVNPAACQAGVICVRAIDGASNGSAYLSDEPENPQLRSVPLGTVLPAIGPNARLVDASPNYRLVNYPNSQDVFRANGTKLSFAGAPASALWFNTMYRAGTGALVEVWNLATGVQGLQPVGTGSPCAKTELQATGKHVYWACADGTAGVVELATRKLIGVPAGQFLLADNYLVRHDANGDLLRYDLTGGVLGEPVRMATFPRGDLTDDRNITWAVDKFGGDAAWVDAGNAVHVVDPGVTPSAPAAGVTTVPTAITLPGALPVIAQLSRPVESTTLTVAPLRSTETARVTGGAARVTTSLSWDGTIGGRRATKGTFRWTLAATVDGASTNVATGLFTVGCGGTPTLHSYECTGRPTLLALSSAATGQGSWQFTEPGPNGTTVLNSAGDESLGALNGLVPFGDISKDYKNDLLIRRSDGSLRAYLGGEEPPFGNKTSLLIPGNWNVYDALIHTGDLNDDGQSDLVARDRESGALFLFSGNGTGGFTASIKIAGGYKGYSRFVGNGDINGDGKADLMMQYDPTSTMYAMLGNGDGTFQSGLRVVGTGWLGYNAVIGAGDLNEDGKNDLVLRDTAGNLFQRLGTGQGTFGDRALIGTGYQQYSSIY</sequence>
<accession>A0ABS2AF92</accession>
<evidence type="ECO:0000313" key="3">
    <source>
        <dbReference type="EMBL" id="MBM2617914.1"/>
    </source>
</evidence>
<dbReference type="Proteomes" id="UP000632138">
    <property type="component" value="Unassembled WGS sequence"/>
</dbReference>
<gene>
    <name evidence="3" type="ORF">JIG36_20360</name>
</gene>
<reference evidence="3 4" key="1">
    <citation type="submission" date="2021-01" db="EMBL/GenBank/DDBJ databases">
        <title>Actinoplanes sp. nov. LDG1-06 isolated from lichen.</title>
        <authorList>
            <person name="Saeng-In P."/>
            <person name="Phongsopitanun W."/>
            <person name="Kanchanasin P."/>
            <person name="Yuki M."/>
            <person name="Kudo T."/>
            <person name="Ohkuma M."/>
            <person name="Tanasupawat S."/>
        </authorList>
    </citation>
    <scope>NUCLEOTIDE SEQUENCE [LARGE SCALE GENOMIC DNA]</scope>
    <source>
        <strain evidence="3 4">LDG1-06</strain>
    </source>
</reference>
<name>A0ABS2AF92_9ACTN</name>
<keyword evidence="1 2" id="KW-0732">Signal</keyword>
<feature type="signal peptide" evidence="2">
    <location>
        <begin position="1"/>
        <end position="26"/>
    </location>
</feature>
<protein>
    <submittedName>
        <fullName evidence="3">VCBS repeat-containing protein</fullName>
    </submittedName>
</protein>
<dbReference type="InterPro" id="IPR028994">
    <property type="entry name" value="Integrin_alpha_N"/>
</dbReference>
<dbReference type="InterPro" id="IPR013517">
    <property type="entry name" value="FG-GAP"/>
</dbReference>
<dbReference type="SUPFAM" id="SSF69322">
    <property type="entry name" value="Tricorn protease domain 2"/>
    <property type="match status" value="1"/>
</dbReference>
<keyword evidence="4" id="KW-1185">Reference proteome</keyword>
<evidence type="ECO:0000313" key="4">
    <source>
        <dbReference type="Proteomes" id="UP000632138"/>
    </source>
</evidence>
<dbReference type="EMBL" id="JAENHP010000006">
    <property type="protein sequence ID" value="MBM2617914.1"/>
    <property type="molecule type" value="Genomic_DNA"/>
</dbReference>
<dbReference type="PANTHER" id="PTHR44103">
    <property type="entry name" value="PROPROTEIN CONVERTASE P"/>
    <property type="match status" value="1"/>
</dbReference>
<organism evidence="3 4">
    <name type="scientific">Paractinoplanes ovalisporus</name>
    <dbReference type="NCBI Taxonomy" id="2810368"/>
    <lineage>
        <taxon>Bacteria</taxon>
        <taxon>Bacillati</taxon>
        <taxon>Actinomycetota</taxon>
        <taxon>Actinomycetes</taxon>
        <taxon>Micromonosporales</taxon>
        <taxon>Micromonosporaceae</taxon>
        <taxon>Paractinoplanes</taxon>
    </lineage>
</organism>
<dbReference type="PANTHER" id="PTHR44103:SF1">
    <property type="entry name" value="PROPROTEIN CONVERTASE P"/>
    <property type="match status" value="1"/>
</dbReference>